<evidence type="ECO:0000256" key="1">
    <source>
        <dbReference type="ARBA" id="ARBA00002994"/>
    </source>
</evidence>
<evidence type="ECO:0000256" key="2">
    <source>
        <dbReference type="ARBA" id="ARBA00005254"/>
    </source>
</evidence>
<dbReference type="InterPro" id="IPR029045">
    <property type="entry name" value="ClpP/crotonase-like_dom_sf"/>
</dbReference>
<keyword evidence="7" id="KW-0456">Lyase</keyword>
<comment type="catalytic activity">
    <reaction evidence="4">
        <text>a (3S)-3-hydroxyacyl-CoA = a (2E)-enoyl-CoA + H2O</text>
        <dbReference type="Rhea" id="RHEA:16105"/>
        <dbReference type="ChEBI" id="CHEBI:15377"/>
        <dbReference type="ChEBI" id="CHEBI:57318"/>
        <dbReference type="ChEBI" id="CHEBI:58856"/>
        <dbReference type="EC" id="4.2.1.17"/>
    </reaction>
</comment>
<proteinExistence type="inferred from homology"/>
<evidence type="ECO:0000313" key="7">
    <source>
        <dbReference type="EMBL" id="TDZ47354.1"/>
    </source>
</evidence>
<dbReference type="SUPFAM" id="SSF52096">
    <property type="entry name" value="ClpP/crotonase"/>
    <property type="match status" value="1"/>
</dbReference>
<dbReference type="PANTHER" id="PTHR43802">
    <property type="entry name" value="ENOYL-COA HYDRATASE"/>
    <property type="match status" value="1"/>
</dbReference>
<comment type="function">
    <text evidence="1">Could possibly oxidize fatty acids using specific components.</text>
</comment>
<accession>A0A4R8QV37</accession>
<dbReference type="PROSITE" id="PS00166">
    <property type="entry name" value="ENOYL_COA_HYDRATASE"/>
    <property type="match status" value="1"/>
</dbReference>
<dbReference type="AlphaFoldDB" id="A0A4R8QV37"/>
<name>A0A4R8QV37_9MYCO</name>
<dbReference type="EC" id="4.2.1.17" evidence="7"/>
<comment type="caution">
    <text evidence="7">The sequence shown here is derived from an EMBL/GenBank/DDBJ whole genome shotgun (WGS) entry which is preliminary data.</text>
</comment>
<evidence type="ECO:0000313" key="8">
    <source>
        <dbReference type="Proteomes" id="UP000295165"/>
    </source>
</evidence>
<keyword evidence="3" id="KW-0276">Fatty acid metabolism</keyword>
<dbReference type="Gene3D" id="3.90.226.10">
    <property type="entry name" value="2-enoyl-CoA Hydratase, Chain A, domain 1"/>
    <property type="match status" value="1"/>
</dbReference>
<dbReference type="Gene3D" id="1.10.12.10">
    <property type="entry name" value="Lyase 2-enoyl-coa Hydratase, Chain A, domain 2"/>
    <property type="match status" value="1"/>
</dbReference>
<evidence type="ECO:0000256" key="4">
    <source>
        <dbReference type="ARBA" id="ARBA00023709"/>
    </source>
</evidence>
<comment type="similarity">
    <text evidence="2 6">Belongs to the enoyl-CoA hydratase/isomerase family.</text>
</comment>
<organism evidence="7 8">
    <name type="scientific">Mycobacteroides franklinii</name>
    <dbReference type="NCBI Taxonomy" id="948102"/>
    <lineage>
        <taxon>Bacteria</taxon>
        <taxon>Bacillati</taxon>
        <taxon>Actinomycetota</taxon>
        <taxon>Actinomycetes</taxon>
        <taxon>Mycobacteriales</taxon>
        <taxon>Mycobacteriaceae</taxon>
        <taxon>Mycobacteroides</taxon>
    </lineage>
</organism>
<evidence type="ECO:0000256" key="6">
    <source>
        <dbReference type="RuleBase" id="RU003707"/>
    </source>
</evidence>
<sequence>MLCGMPVTIEKHDRICVIQMNRPEKRNAINPEMTLALDAALNEFEDNDDLWVAILTGYGEGFCAGTDLAESSGPRTERGGEYGVIRRSRRKPLIAAVEGMALGGGMEIVLACDLVVASASATFGLPEARRGVIATCGGLFRAQRALPLNIARQILLTGEPISADRAYQLGLVNEVTDDGAALPSAIALAQRIVLNSPVSVQESLLATHKAFSDADTAGWRDTETALAAVLRSADMAEGISAFFERRPPEWKGK</sequence>
<dbReference type="InterPro" id="IPR001753">
    <property type="entry name" value="Enoyl-CoA_hydra/iso"/>
</dbReference>
<evidence type="ECO:0000256" key="3">
    <source>
        <dbReference type="ARBA" id="ARBA00022832"/>
    </source>
</evidence>
<keyword evidence="3" id="KW-0443">Lipid metabolism</keyword>
<dbReference type="GO" id="GO:0006631">
    <property type="term" value="P:fatty acid metabolic process"/>
    <property type="evidence" value="ECO:0007669"/>
    <property type="project" value="UniProtKB-KW"/>
</dbReference>
<evidence type="ECO:0000256" key="5">
    <source>
        <dbReference type="ARBA" id="ARBA00023717"/>
    </source>
</evidence>
<comment type="catalytic activity">
    <reaction evidence="5">
        <text>a 4-saturated-(3S)-3-hydroxyacyl-CoA = a (3E)-enoyl-CoA + H2O</text>
        <dbReference type="Rhea" id="RHEA:20724"/>
        <dbReference type="ChEBI" id="CHEBI:15377"/>
        <dbReference type="ChEBI" id="CHEBI:58521"/>
        <dbReference type="ChEBI" id="CHEBI:137480"/>
        <dbReference type="EC" id="4.2.1.17"/>
    </reaction>
</comment>
<keyword evidence="8" id="KW-1185">Reference proteome</keyword>
<dbReference type="InterPro" id="IPR014748">
    <property type="entry name" value="Enoyl-CoA_hydra_C"/>
</dbReference>
<dbReference type="Pfam" id="PF00378">
    <property type="entry name" value="ECH_1"/>
    <property type="match status" value="1"/>
</dbReference>
<dbReference type="CDD" id="cd06558">
    <property type="entry name" value="crotonase-like"/>
    <property type="match status" value="1"/>
</dbReference>
<dbReference type="GO" id="GO:0018812">
    <property type="term" value="F:3-hydroxyacyl-CoA dehydratase activity"/>
    <property type="evidence" value="ECO:0007669"/>
    <property type="project" value="RHEA"/>
</dbReference>
<dbReference type="PANTHER" id="PTHR43802:SF1">
    <property type="entry name" value="IP11341P-RELATED"/>
    <property type="match status" value="1"/>
</dbReference>
<dbReference type="EMBL" id="PECC01000031">
    <property type="protein sequence ID" value="TDZ47354.1"/>
    <property type="molecule type" value="Genomic_DNA"/>
</dbReference>
<dbReference type="InterPro" id="IPR018376">
    <property type="entry name" value="Enoyl-CoA_hyd/isom_CS"/>
</dbReference>
<gene>
    <name evidence="7" type="primary">paaF_6</name>
    <name evidence="7" type="ORF">CCUG63697_04785</name>
</gene>
<dbReference type="Proteomes" id="UP000295165">
    <property type="component" value="Unassembled WGS sequence"/>
</dbReference>
<protein>
    <submittedName>
        <fullName evidence="7">2,3-dehydroadipyl-CoA hydratase</fullName>
        <ecNumber evidence="7">4.2.1.17</ecNumber>
    </submittedName>
</protein>
<reference evidence="7 8" key="1">
    <citation type="journal article" date="2019" name="Sci. Rep.">
        <title>Extended insight into the Mycobacterium chelonae-abscessus complex through whole genome sequencing of Mycobacterium salmoniphilum outbreak and Mycobacterium salmoniphilum-like strains.</title>
        <authorList>
            <person name="Behra P.R.K."/>
            <person name="Das S."/>
            <person name="Pettersson B.M.F."/>
            <person name="Shirreff L."/>
            <person name="DuCote T."/>
            <person name="Jacobsson K.G."/>
            <person name="Ennis D.G."/>
            <person name="Kirsebom L.A."/>
        </authorList>
    </citation>
    <scope>NUCLEOTIDE SEQUENCE [LARGE SCALE GENOMIC DNA]</scope>
    <source>
        <strain evidence="7 8">CCUG 63697</strain>
    </source>
</reference>